<dbReference type="PANTHER" id="PTHR34613">
    <property type="entry name" value="SLL0800 PROTEIN"/>
    <property type="match status" value="1"/>
</dbReference>
<dbReference type="Proteomes" id="UP000231057">
    <property type="component" value="Chromosome"/>
</dbReference>
<dbReference type="InterPro" id="IPR010106">
    <property type="entry name" value="RpnA"/>
</dbReference>
<dbReference type="AlphaFoldDB" id="A0A2D2Q3D1"/>
<dbReference type="KEGG" id="slw:BRW62_10005"/>
<reference evidence="3" key="2">
    <citation type="journal article" date="2022" name="Front. Microbiol.">
        <title>Comparative Genomic Analysis Revealed Distinct Molecular Components and Organization of CO2-Concentrating Mechanism in Thermophilic Cyanobacteria.</title>
        <authorList>
            <person name="Tang J."/>
            <person name="Zhou H."/>
            <person name="Yao D."/>
            <person name="Riaz S."/>
            <person name="You D."/>
            <person name="Klepacz-Smolka A."/>
            <person name="Daroch M."/>
        </authorList>
    </citation>
    <scope>NUCLEOTIDE SEQUENCE [LARGE SCALE GENOMIC DNA]</scope>
    <source>
        <strain evidence="3">PCC 6715</strain>
    </source>
</reference>
<accession>A0A2D2Q3D1</accession>
<reference evidence="2 3" key="1">
    <citation type="submission" date="2016-11" db="EMBL/GenBank/DDBJ databases">
        <title>Complete genome sequence of thermophilic cyanobacteria strain Synechococcus sp. PCC6715.</title>
        <authorList>
            <person name="Tang J."/>
            <person name="Daroch M."/>
            <person name="Liang Y."/>
            <person name="Jiang D."/>
            <person name="Shah M."/>
        </authorList>
    </citation>
    <scope>NUCLEOTIDE SEQUENCE [LARGE SCALE GENOMIC DNA]</scope>
    <source>
        <strain evidence="2 3">PCC 6715</strain>
    </source>
</reference>
<proteinExistence type="predicted"/>
<dbReference type="InterPro" id="IPR025587">
    <property type="entry name" value="DUF4351"/>
</dbReference>
<gene>
    <name evidence="2" type="ORF">BRW62_10005</name>
</gene>
<sequence length="289" mass="33715">MRDNLCKYLAEQYPTAFTQWLLNDVSENVSVLKTELNLEPIRADAVTLVRTQHCILHLEFQVEPEPALPLRMLDYWLRLYRTYQCEIVQVLILLRRTRVQVPDVFEWPNTTHRYRVVKLWEEDPRQFFAIPGLLPFAVLGKTNNEAGLLQAVADQIRQIDSKQTRQELSTIVQLLAGLQYSKELIQAIFREGMMRESVIYQEILQEGQREGEKIGLQRGRQEGRQEGQLEGECTLILRQLRRRFGTLPDAVVQHIRGLSLEQLDALGEALLDFQDFNDLAMWLDSQPNR</sequence>
<dbReference type="PANTHER" id="PTHR34613:SF1">
    <property type="entry name" value="SLL6017 PROTEIN"/>
    <property type="match status" value="1"/>
</dbReference>
<keyword evidence="3" id="KW-1185">Reference proteome</keyword>
<organism evidence="2 3">
    <name type="scientific">Parathermosynechococcus lividus PCC 6715</name>
    <dbReference type="NCBI Taxonomy" id="1917166"/>
    <lineage>
        <taxon>Bacteria</taxon>
        <taxon>Bacillati</taxon>
        <taxon>Cyanobacteriota</taxon>
        <taxon>Cyanophyceae</taxon>
        <taxon>Acaryochloridales</taxon>
        <taxon>Thermosynechococcaceae</taxon>
        <taxon>Parathermosynechococcus</taxon>
    </lineage>
</organism>
<dbReference type="RefSeq" id="WP_099799352.1">
    <property type="nucleotide sequence ID" value="NZ_CP018092.1"/>
</dbReference>
<name>A0A2D2Q3D1_PARLV</name>
<evidence type="ECO:0000313" key="3">
    <source>
        <dbReference type="Proteomes" id="UP000231057"/>
    </source>
</evidence>
<protein>
    <recommendedName>
        <fullName evidence="1">DUF4351 domain-containing protein</fullName>
    </recommendedName>
</protein>
<feature type="domain" description="DUF4351" evidence="1">
    <location>
        <begin position="225"/>
        <end position="283"/>
    </location>
</feature>
<dbReference type="Pfam" id="PF14261">
    <property type="entry name" value="DUF4351"/>
    <property type="match status" value="1"/>
</dbReference>
<dbReference type="OrthoDB" id="458251at2"/>
<dbReference type="NCBIfam" id="TIGR01784">
    <property type="entry name" value="T_den_put_tspse"/>
    <property type="match status" value="1"/>
</dbReference>
<evidence type="ECO:0000313" key="2">
    <source>
        <dbReference type="EMBL" id="ATS19018.1"/>
    </source>
</evidence>
<dbReference type="EMBL" id="CP018092">
    <property type="protein sequence ID" value="ATS19018.1"/>
    <property type="molecule type" value="Genomic_DNA"/>
</dbReference>
<evidence type="ECO:0000259" key="1">
    <source>
        <dbReference type="Pfam" id="PF14261"/>
    </source>
</evidence>